<dbReference type="Gene3D" id="3.40.50.10990">
    <property type="entry name" value="GTP cyclohydrolase II"/>
    <property type="match status" value="1"/>
</dbReference>
<evidence type="ECO:0000256" key="13">
    <source>
        <dbReference type="ARBA" id="ARBA00023239"/>
    </source>
</evidence>
<dbReference type="STRING" id="337701.SAMN05444398_103155"/>
<keyword evidence="13 14" id="KW-0456">Lyase</keyword>
<evidence type="ECO:0000256" key="7">
    <source>
        <dbReference type="ARBA" id="ARBA00012153"/>
    </source>
</evidence>
<evidence type="ECO:0000256" key="3">
    <source>
        <dbReference type="ARBA" id="ARBA00002284"/>
    </source>
</evidence>
<feature type="site" description="Essential for catalytic activity" evidence="14">
    <location>
        <position position="150"/>
    </location>
</feature>
<dbReference type="AlphaFoldDB" id="A0A1M7BBS2"/>
<feature type="binding site" evidence="14">
    <location>
        <begin position="51"/>
        <end position="52"/>
    </location>
    <ligand>
        <name>D-ribulose 5-phosphate</name>
        <dbReference type="ChEBI" id="CHEBI:58121"/>
    </ligand>
</feature>
<evidence type="ECO:0000256" key="10">
    <source>
        <dbReference type="ARBA" id="ARBA00022723"/>
    </source>
</evidence>
<comment type="similarity">
    <text evidence="5">In the N-terminal section; belongs to the DHBP synthase family.</text>
</comment>
<sequence>MSNDTDNRASVAGSEAVGSRMPGNASADRVRESLAAIKAGEMVIVTDDNERENEGDLVMAACFCRPEQMAFMLRHTSGIVCTPMPASEAKRFELGQMVRDNDAPHSTAFTVSVDFRHGTTTGISAEDRTLAVRNLANANTGASDFVRPGHVFPLVAKEGGVLIRSGHTEAAVDLCVMSGLPPVGVICELVNDNGSVMHDEQISLFAEQHGLKVVSVSDLIRYRQESEVLVQKVDTLDIDTVAGPATAHFFKVPWEPTQHLAIVYGDLGDGEDVLVRVHRENVLTDVFEKQDFLTRLSNKMVEEGRGVIIYLREGASGVGQDGRARDFAGDEEHHAQALARQDAWREVGLGAQILRELGVSSMRLVTSSQKKYVGVSGFGIRILGNVMV</sequence>
<dbReference type="GO" id="GO:0003935">
    <property type="term" value="F:GTP cyclohydrolase II activity"/>
    <property type="evidence" value="ECO:0007669"/>
    <property type="project" value="TreeGrafter"/>
</dbReference>
<evidence type="ECO:0000256" key="11">
    <source>
        <dbReference type="ARBA" id="ARBA00022842"/>
    </source>
</evidence>
<comment type="subunit">
    <text evidence="14">Homodimer.</text>
</comment>
<evidence type="ECO:0000256" key="6">
    <source>
        <dbReference type="ARBA" id="ARBA00008976"/>
    </source>
</evidence>
<dbReference type="HAMAP" id="MF_00180">
    <property type="entry name" value="RibB"/>
    <property type="match status" value="1"/>
</dbReference>
<dbReference type="InterPro" id="IPR000422">
    <property type="entry name" value="DHBP_synthase_RibB"/>
</dbReference>
<dbReference type="GO" id="GO:0030145">
    <property type="term" value="F:manganese ion binding"/>
    <property type="evidence" value="ECO:0007669"/>
    <property type="project" value="UniProtKB-UniRule"/>
</dbReference>
<dbReference type="InterPro" id="IPR032677">
    <property type="entry name" value="GTP_cyclohydro_II"/>
</dbReference>
<dbReference type="PANTHER" id="PTHR21327:SF18">
    <property type="entry name" value="3,4-DIHYDROXY-2-BUTANONE 4-PHOSPHATE SYNTHASE"/>
    <property type="match status" value="1"/>
</dbReference>
<keyword evidence="9 14" id="KW-0686">Riboflavin biosynthesis</keyword>
<dbReference type="PIRSF" id="PIRSF001259">
    <property type="entry name" value="RibA"/>
    <property type="match status" value="1"/>
</dbReference>
<evidence type="ECO:0000256" key="8">
    <source>
        <dbReference type="ARBA" id="ARBA00018836"/>
    </source>
</evidence>
<comment type="similarity">
    <text evidence="14">Belongs to the DHBP synthase family.</text>
</comment>
<dbReference type="GO" id="GO:0008686">
    <property type="term" value="F:3,4-dihydroxy-2-butanone-4-phosphate synthase activity"/>
    <property type="evidence" value="ECO:0007669"/>
    <property type="project" value="UniProtKB-UniRule"/>
</dbReference>
<comment type="pathway">
    <text evidence="4 14">Cofactor biosynthesis; riboflavin biosynthesis; 2-hydroxy-3-oxobutyl phosphate from D-ribulose 5-phosphate: step 1/1.</text>
</comment>
<dbReference type="EC" id="4.1.99.12" evidence="7 14"/>
<protein>
    <recommendedName>
        <fullName evidence="8 14">3,4-dihydroxy-2-butanone 4-phosphate synthase</fullName>
        <shortName evidence="14">DHBP synthase</shortName>
        <ecNumber evidence="7 14">4.1.99.12</ecNumber>
    </recommendedName>
</protein>
<evidence type="ECO:0000313" key="18">
    <source>
        <dbReference type="Proteomes" id="UP000183974"/>
    </source>
</evidence>
<keyword evidence="11 14" id="KW-0460">Magnesium</keyword>
<feature type="binding site" evidence="14">
    <location>
        <position position="52"/>
    </location>
    <ligand>
        <name>Mg(2+)</name>
        <dbReference type="ChEBI" id="CHEBI:18420"/>
        <label>2</label>
    </ligand>
</feature>
<evidence type="ECO:0000256" key="4">
    <source>
        <dbReference type="ARBA" id="ARBA00004904"/>
    </source>
</evidence>
<comment type="cofactor">
    <cofactor evidence="2">
        <name>Mn(2+)</name>
        <dbReference type="ChEBI" id="CHEBI:29035"/>
    </cofactor>
</comment>
<dbReference type="Pfam" id="PF00926">
    <property type="entry name" value="DHBP_synthase"/>
    <property type="match status" value="1"/>
</dbReference>
<dbReference type="Proteomes" id="UP000183974">
    <property type="component" value="Unassembled WGS sequence"/>
</dbReference>
<feature type="binding site" evidence="14">
    <location>
        <position position="167"/>
    </location>
    <ligand>
        <name>Mg(2+)</name>
        <dbReference type="ChEBI" id="CHEBI:18420"/>
        <label>2</label>
    </ligand>
</feature>
<feature type="region of interest" description="Disordered" evidence="15">
    <location>
        <begin position="1"/>
        <end position="26"/>
    </location>
</feature>
<dbReference type="Gene3D" id="3.90.870.10">
    <property type="entry name" value="DHBP synthase"/>
    <property type="match status" value="1"/>
</dbReference>
<dbReference type="GO" id="GO:0000287">
    <property type="term" value="F:magnesium ion binding"/>
    <property type="evidence" value="ECO:0007669"/>
    <property type="project" value="UniProtKB-UniRule"/>
</dbReference>
<comment type="cofactor">
    <cofactor evidence="14">
        <name>Mg(2+)</name>
        <dbReference type="ChEBI" id="CHEBI:18420"/>
    </cofactor>
    <cofactor evidence="14">
        <name>Mn(2+)</name>
        <dbReference type="ChEBI" id="CHEBI:29035"/>
    </cofactor>
    <text evidence="14">Binds 2 divalent metal cations per subunit. Magnesium or manganese.</text>
</comment>
<comment type="similarity">
    <text evidence="6">In the C-terminal section; belongs to the GTP cyclohydrolase II family.</text>
</comment>
<dbReference type="PANTHER" id="PTHR21327">
    <property type="entry name" value="GTP CYCLOHYDROLASE II-RELATED"/>
    <property type="match status" value="1"/>
</dbReference>
<feature type="domain" description="GTP cyclohydrolase II" evidence="16">
    <location>
        <begin position="235"/>
        <end position="386"/>
    </location>
</feature>
<keyword evidence="10 14" id="KW-0479">Metal-binding</keyword>
<reference evidence="17 18" key="1">
    <citation type="submission" date="2016-11" db="EMBL/GenBank/DDBJ databases">
        <authorList>
            <person name="Jaros S."/>
            <person name="Januszkiewicz K."/>
            <person name="Wedrychowicz H."/>
        </authorList>
    </citation>
    <scope>NUCLEOTIDE SEQUENCE [LARGE SCALE GENOMIC DNA]</scope>
    <source>
        <strain evidence="17 18">DSM 29589</strain>
    </source>
</reference>
<feature type="binding site" evidence="14">
    <location>
        <position position="52"/>
    </location>
    <ligand>
        <name>Mg(2+)</name>
        <dbReference type="ChEBI" id="CHEBI:18420"/>
        <label>1</label>
    </ligand>
</feature>
<dbReference type="NCBIfam" id="TIGR00506">
    <property type="entry name" value="ribB"/>
    <property type="match status" value="1"/>
</dbReference>
<evidence type="ECO:0000256" key="15">
    <source>
        <dbReference type="SAM" id="MobiDB-lite"/>
    </source>
</evidence>
<evidence type="ECO:0000256" key="14">
    <source>
        <dbReference type="HAMAP-Rule" id="MF_00180"/>
    </source>
</evidence>
<evidence type="ECO:0000256" key="2">
    <source>
        <dbReference type="ARBA" id="ARBA00001936"/>
    </source>
</evidence>
<dbReference type="FunFam" id="3.90.870.10:FF:000001">
    <property type="entry name" value="Riboflavin biosynthesis protein RibBA"/>
    <property type="match status" value="1"/>
</dbReference>
<dbReference type="SUPFAM" id="SSF55821">
    <property type="entry name" value="YrdC/RibB"/>
    <property type="match status" value="1"/>
</dbReference>
<feature type="binding site" evidence="14">
    <location>
        <begin position="164"/>
        <end position="168"/>
    </location>
    <ligand>
        <name>D-ribulose 5-phosphate</name>
        <dbReference type="ChEBI" id="CHEBI:58121"/>
    </ligand>
</feature>
<evidence type="ECO:0000256" key="9">
    <source>
        <dbReference type="ARBA" id="ARBA00022619"/>
    </source>
</evidence>
<keyword evidence="17" id="KW-0378">Hydrolase</keyword>
<feature type="site" description="Essential for catalytic activity" evidence="14">
    <location>
        <position position="188"/>
    </location>
</feature>
<dbReference type="InterPro" id="IPR036144">
    <property type="entry name" value="RibA-like_sf"/>
</dbReference>
<comment type="catalytic activity">
    <reaction evidence="1 14">
        <text>D-ribulose 5-phosphate = (2S)-2-hydroxy-3-oxobutyl phosphate + formate + H(+)</text>
        <dbReference type="Rhea" id="RHEA:18457"/>
        <dbReference type="ChEBI" id="CHEBI:15378"/>
        <dbReference type="ChEBI" id="CHEBI:15740"/>
        <dbReference type="ChEBI" id="CHEBI:58121"/>
        <dbReference type="ChEBI" id="CHEBI:58830"/>
        <dbReference type="EC" id="4.1.99.12"/>
    </reaction>
</comment>
<accession>A0A1M7BBS2</accession>
<dbReference type="Pfam" id="PF00925">
    <property type="entry name" value="GTP_cyclohydro2"/>
    <property type="match status" value="1"/>
</dbReference>
<dbReference type="EMBL" id="FRBR01000003">
    <property type="protein sequence ID" value="SHL52089.1"/>
    <property type="molecule type" value="Genomic_DNA"/>
</dbReference>
<name>A0A1M7BBS2_9RHOB</name>
<dbReference type="GO" id="GO:0009231">
    <property type="term" value="P:riboflavin biosynthetic process"/>
    <property type="evidence" value="ECO:0007669"/>
    <property type="project" value="UniProtKB-UniRule"/>
</dbReference>
<keyword evidence="18" id="KW-1185">Reference proteome</keyword>
<dbReference type="SUPFAM" id="SSF142695">
    <property type="entry name" value="RibA-like"/>
    <property type="match status" value="1"/>
</dbReference>
<evidence type="ECO:0000259" key="16">
    <source>
        <dbReference type="Pfam" id="PF00925"/>
    </source>
</evidence>
<keyword evidence="12 14" id="KW-0464">Manganese</keyword>
<gene>
    <name evidence="14" type="primary">ribB</name>
    <name evidence="17" type="ORF">SAMN05444398_103155</name>
</gene>
<evidence type="ECO:0000313" key="17">
    <source>
        <dbReference type="EMBL" id="SHL52089.1"/>
    </source>
</evidence>
<organism evidence="17 18">
    <name type="scientific">Roseovarius pacificus</name>
    <dbReference type="NCBI Taxonomy" id="337701"/>
    <lineage>
        <taxon>Bacteria</taxon>
        <taxon>Pseudomonadati</taxon>
        <taxon>Pseudomonadota</taxon>
        <taxon>Alphaproteobacteria</taxon>
        <taxon>Rhodobacterales</taxon>
        <taxon>Roseobacteraceae</taxon>
        <taxon>Roseovarius</taxon>
    </lineage>
</organism>
<feature type="binding site" evidence="14">
    <location>
        <position position="56"/>
    </location>
    <ligand>
        <name>D-ribulose 5-phosphate</name>
        <dbReference type="ChEBI" id="CHEBI:58121"/>
    </ligand>
</feature>
<dbReference type="InterPro" id="IPR017945">
    <property type="entry name" value="DHBP_synth_RibB-like_a/b_dom"/>
</dbReference>
<evidence type="ECO:0000256" key="12">
    <source>
        <dbReference type="ARBA" id="ARBA00023211"/>
    </source>
</evidence>
<dbReference type="UniPathway" id="UPA00275">
    <property type="reaction ID" value="UER00399"/>
</dbReference>
<dbReference type="RefSeq" id="WP_229709507.1">
    <property type="nucleotide sequence ID" value="NZ_BMLR01000003.1"/>
</dbReference>
<evidence type="ECO:0000256" key="1">
    <source>
        <dbReference type="ARBA" id="ARBA00000141"/>
    </source>
</evidence>
<dbReference type="GO" id="GO:0005829">
    <property type="term" value="C:cytosol"/>
    <property type="evidence" value="ECO:0007669"/>
    <property type="project" value="TreeGrafter"/>
</dbReference>
<comment type="function">
    <text evidence="3 14">Catalyzes the conversion of D-ribulose 5-phosphate to formate and 3,4-dihydroxy-2-butanone 4-phosphate.</text>
</comment>
<proteinExistence type="inferred from homology"/>
<evidence type="ECO:0000256" key="5">
    <source>
        <dbReference type="ARBA" id="ARBA00005520"/>
    </source>
</evidence>